<dbReference type="Proteomes" id="UP000659904">
    <property type="component" value="Unassembled WGS sequence"/>
</dbReference>
<dbReference type="EMBL" id="BONH01000002">
    <property type="protein sequence ID" value="GIF95865.1"/>
    <property type="molecule type" value="Genomic_DNA"/>
</dbReference>
<evidence type="ECO:0000256" key="1">
    <source>
        <dbReference type="SAM" id="SignalP"/>
    </source>
</evidence>
<gene>
    <name evidence="2" type="ORF">Cci01nite_09590</name>
</gene>
<feature type="signal peptide" evidence="1">
    <location>
        <begin position="1"/>
        <end position="29"/>
    </location>
</feature>
<evidence type="ECO:0000313" key="3">
    <source>
        <dbReference type="Proteomes" id="UP000659904"/>
    </source>
</evidence>
<proteinExistence type="predicted"/>
<evidence type="ECO:0000313" key="2">
    <source>
        <dbReference type="EMBL" id="GIF95865.1"/>
    </source>
</evidence>
<reference evidence="2 3" key="1">
    <citation type="submission" date="2021-01" db="EMBL/GenBank/DDBJ databases">
        <title>Whole genome shotgun sequence of Catellatospora citrea NBRC 14495.</title>
        <authorList>
            <person name="Komaki H."/>
            <person name="Tamura T."/>
        </authorList>
    </citation>
    <scope>NUCLEOTIDE SEQUENCE [LARGE SCALE GENOMIC DNA]</scope>
    <source>
        <strain evidence="2 3">NBRC 14495</strain>
    </source>
</reference>
<accession>A0A8J3KES9</accession>
<keyword evidence="3" id="KW-1185">Reference proteome</keyword>
<keyword evidence="1" id="KW-0732">Signal</keyword>
<comment type="caution">
    <text evidence="2">The sequence shown here is derived from an EMBL/GenBank/DDBJ whole genome shotgun (WGS) entry which is preliminary data.</text>
</comment>
<sequence>MLLTSSAKRLAALILVVAAAMVAPQPAAAGPAPDTRQVAAGVCSGNNNCAYITDSGGNVIPAATNNGTFTQCGSGYFCMWTSPNLGGTLYKLYNCGSYNLFYWNATGTVYNHQYGNPAPTVYFYNASTGTGVPANTTVNAFNYLPWDDVNVC</sequence>
<dbReference type="RefSeq" id="WP_147433146.1">
    <property type="nucleotide sequence ID" value="NZ_BONH01000002.1"/>
</dbReference>
<feature type="chain" id="PRO_5035162233" description="Peptidase inhibitor family I36" evidence="1">
    <location>
        <begin position="30"/>
        <end position="152"/>
    </location>
</feature>
<organism evidence="2 3">
    <name type="scientific">Catellatospora citrea</name>
    <dbReference type="NCBI Taxonomy" id="53366"/>
    <lineage>
        <taxon>Bacteria</taxon>
        <taxon>Bacillati</taxon>
        <taxon>Actinomycetota</taxon>
        <taxon>Actinomycetes</taxon>
        <taxon>Micromonosporales</taxon>
        <taxon>Micromonosporaceae</taxon>
        <taxon>Catellatospora</taxon>
    </lineage>
</organism>
<name>A0A8J3KES9_9ACTN</name>
<dbReference type="AlphaFoldDB" id="A0A8J3KES9"/>
<evidence type="ECO:0008006" key="4">
    <source>
        <dbReference type="Google" id="ProtNLM"/>
    </source>
</evidence>
<protein>
    <recommendedName>
        <fullName evidence="4">Peptidase inhibitor family I36</fullName>
    </recommendedName>
</protein>